<evidence type="ECO:0000313" key="2">
    <source>
        <dbReference type="Proteomes" id="UP001451571"/>
    </source>
</evidence>
<protein>
    <submittedName>
        <fullName evidence="1">Uncharacterized protein</fullName>
    </submittedName>
</protein>
<sequence>MENKNKWDKEYATSFLNEVTFLKSKGIRYTWVFTNDEGVSVWKFRKTKELWDTLSEMYSDKKYEV</sequence>
<organism evidence="1 2">
    <name type="scientific">Kineothrix sedimenti</name>
    <dbReference type="NCBI Taxonomy" id="3123317"/>
    <lineage>
        <taxon>Bacteria</taxon>
        <taxon>Bacillati</taxon>
        <taxon>Bacillota</taxon>
        <taxon>Clostridia</taxon>
        <taxon>Lachnospirales</taxon>
        <taxon>Lachnospiraceae</taxon>
        <taxon>Kineothrix</taxon>
    </lineage>
</organism>
<dbReference type="Proteomes" id="UP001451571">
    <property type="component" value="Chromosome"/>
</dbReference>
<gene>
    <name evidence="1" type="ORF">V6984_08750</name>
</gene>
<dbReference type="EMBL" id="CP146256">
    <property type="protein sequence ID" value="XAH75826.1"/>
    <property type="molecule type" value="Genomic_DNA"/>
</dbReference>
<evidence type="ECO:0000313" key="1">
    <source>
        <dbReference type="EMBL" id="XAH75826.1"/>
    </source>
</evidence>
<accession>A0ABZ3F2X8</accession>
<dbReference type="RefSeq" id="WP_342759400.1">
    <property type="nucleotide sequence ID" value="NZ_CP146256.1"/>
</dbReference>
<reference evidence="1 2" key="1">
    <citation type="submission" date="2024-02" db="EMBL/GenBank/DDBJ databases">
        <title>Bacterial strain from lacustrine sediment.</title>
        <authorList>
            <person name="Petit C."/>
            <person name="Fadhlaoui K."/>
        </authorList>
    </citation>
    <scope>NUCLEOTIDE SEQUENCE [LARGE SCALE GENOMIC DNA]</scope>
    <source>
        <strain evidence="1 2">IPX-CK</strain>
    </source>
</reference>
<proteinExistence type="predicted"/>
<keyword evidence="2" id="KW-1185">Reference proteome</keyword>
<name>A0ABZ3F2X8_9FIRM</name>